<dbReference type="RefSeq" id="WP_151190512.1">
    <property type="nucleotide sequence ID" value="NZ_JAQEBC010000002.1"/>
</dbReference>
<sequence>MRTPKEYTNNIKNHIITKQMLLDCLYSSNKRAKNWRDKEREYRHSYDYYGNEEKAREQKNAYYGQKDIMLSILRPVCIHKELLGYERRRIYDYEDEYEKYFGQYVWENCYYDREEQRTVYFGDIELKDHPRYNYYLFYDIGGNHTFHTPIDSDEIELYGLEVVEIDHLETHGYDVSDLISNQFVKKVINLIQTENYEYVA</sequence>
<comment type="caution">
    <text evidence="1">The sequence shown here is derived from an EMBL/GenBank/DDBJ whole genome shotgun (WGS) entry which is preliminary data.</text>
</comment>
<gene>
    <name evidence="1" type="ORF">DW723_18230</name>
</gene>
<name>A0A414K566_9FIRM</name>
<accession>A0A414K566</accession>
<evidence type="ECO:0000313" key="2">
    <source>
        <dbReference type="Proteomes" id="UP000283928"/>
    </source>
</evidence>
<dbReference type="Proteomes" id="UP000283928">
    <property type="component" value="Unassembled WGS sequence"/>
</dbReference>
<dbReference type="EMBL" id="QSKO01000066">
    <property type="protein sequence ID" value="RHE68066.1"/>
    <property type="molecule type" value="Genomic_DNA"/>
</dbReference>
<protein>
    <submittedName>
        <fullName evidence="1">Uncharacterized protein</fullName>
    </submittedName>
</protein>
<proteinExistence type="predicted"/>
<organism evidence="1 2">
    <name type="scientific">Blautia obeum</name>
    <dbReference type="NCBI Taxonomy" id="40520"/>
    <lineage>
        <taxon>Bacteria</taxon>
        <taxon>Bacillati</taxon>
        <taxon>Bacillota</taxon>
        <taxon>Clostridia</taxon>
        <taxon>Lachnospirales</taxon>
        <taxon>Lachnospiraceae</taxon>
        <taxon>Blautia</taxon>
    </lineage>
</organism>
<reference evidence="1 2" key="1">
    <citation type="submission" date="2018-08" db="EMBL/GenBank/DDBJ databases">
        <title>A genome reference for cultivated species of the human gut microbiota.</title>
        <authorList>
            <person name="Zou Y."/>
            <person name="Xue W."/>
            <person name="Luo G."/>
        </authorList>
    </citation>
    <scope>NUCLEOTIDE SEQUENCE [LARGE SCALE GENOMIC DNA]</scope>
    <source>
        <strain evidence="1 2">AM27-32LB</strain>
    </source>
</reference>
<dbReference type="AlphaFoldDB" id="A0A414K566"/>
<evidence type="ECO:0000313" key="1">
    <source>
        <dbReference type="EMBL" id="RHE68066.1"/>
    </source>
</evidence>